<dbReference type="Proteomes" id="UP001199642">
    <property type="component" value="Chromosome"/>
</dbReference>
<dbReference type="EMBL" id="CP082781">
    <property type="protein sequence ID" value="UGS26273.1"/>
    <property type="molecule type" value="Genomic_DNA"/>
</dbReference>
<accession>A0ABY3RTJ4</accession>
<dbReference type="RefSeq" id="WP_231819983.1">
    <property type="nucleotide sequence ID" value="NZ_CP082781.1"/>
</dbReference>
<organism evidence="2 3">
    <name type="scientific">Microbacterium resistens</name>
    <dbReference type="NCBI Taxonomy" id="156977"/>
    <lineage>
        <taxon>Bacteria</taxon>
        <taxon>Bacillati</taxon>
        <taxon>Actinomycetota</taxon>
        <taxon>Actinomycetes</taxon>
        <taxon>Micrococcales</taxon>
        <taxon>Microbacteriaceae</taxon>
        <taxon>Microbacterium</taxon>
    </lineage>
</organism>
<reference evidence="2 3" key="1">
    <citation type="submission" date="2023-01" db="EMBL/GenBank/DDBJ databases">
        <title>Characterization of estradiol degrading bacteria Microbacterium sp. MZT7 and reveal degrading genes through genome analysis.</title>
        <authorList>
            <person name="Hao P."/>
            <person name="Gao Y."/>
        </authorList>
    </citation>
    <scope>NUCLEOTIDE SEQUENCE [LARGE SCALE GENOMIC DNA]</scope>
    <source>
        <strain evidence="2 3">MZT7</strain>
    </source>
</reference>
<gene>
    <name evidence="2" type="ORF">K8F61_16840</name>
</gene>
<sequence length="383" mass="39754">MTLLLTPTEDGGIRISAHEDGADGSVLPPAPPSATALVEGRGALLRWRIDGSATPTALVLHPGIAQEWLADVYGDEVAEAVRSVTPADSPRTLPADEGPLRAELRRWAHLSWARSWWPAGLALPPLSAGLIDAERILLTAGLEHLLDDEDAVVRALADGRAALAALAAAPSPVSAESDALARTLVGLAEDYGVDLEAASAPTPVVASAGSAPRARDDWALAAGGATGAAGRAVASGTAAVPWAAVPAQTLHADADARWAILAEAGTHTLRIEADAVAGGEAGPFRARFGPDPRHSPPRGVEVVLRHDGERFAGEVPVSVETLILPVARRTLRIWDERMTPVPLDPEPAEVRDAVLRFAAARVADPWSLAERALSAEDAPEATA</sequence>
<evidence type="ECO:0000256" key="1">
    <source>
        <dbReference type="SAM" id="MobiDB-lite"/>
    </source>
</evidence>
<keyword evidence="3" id="KW-1185">Reference proteome</keyword>
<evidence type="ECO:0000313" key="3">
    <source>
        <dbReference type="Proteomes" id="UP001199642"/>
    </source>
</evidence>
<protein>
    <submittedName>
        <fullName evidence="2">Uncharacterized protein</fullName>
    </submittedName>
</protein>
<proteinExistence type="predicted"/>
<name>A0ABY3RTJ4_9MICO</name>
<evidence type="ECO:0000313" key="2">
    <source>
        <dbReference type="EMBL" id="UGS26273.1"/>
    </source>
</evidence>
<feature type="region of interest" description="Disordered" evidence="1">
    <location>
        <begin position="1"/>
        <end position="28"/>
    </location>
</feature>